<dbReference type="OrthoDB" id="10266249at2759"/>
<dbReference type="InterPro" id="IPR038254">
    <property type="entry name" value="KIN17_WH-like_sf"/>
</dbReference>
<dbReference type="SUPFAM" id="SSF57667">
    <property type="entry name" value="beta-beta-alpha zinc fingers"/>
    <property type="match status" value="1"/>
</dbReference>
<comment type="caution">
    <text evidence="6">The sequence shown here is derived from an EMBL/GenBank/DDBJ whole genome shotgun (WGS) entry which is preliminary data.</text>
</comment>
<dbReference type="STRING" id="133412.A0A1R1YI99"/>
<keyword evidence="3" id="KW-0863">Zinc-finger</keyword>
<evidence type="ECO:0000259" key="5">
    <source>
        <dbReference type="SMART" id="SM01253"/>
    </source>
</evidence>
<dbReference type="GO" id="GO:0008270">
    <property type="term" value="F:zinc ion binding"/>
    <property type="evidence" value="ECO:0007669"/>
    <property type="project" value="UniProtKB-KW"/>
</dbReference>
<dbReference type="GO" id="GO:0006974">
    <property type="term" value="P:DNA damage response"/>
    <property type="evidence" value="ECO:0007669"/>
    <property type="project" value="TreeGrafter"/>
</dbReference>
<sequence>MPKAEAGTPKAIANKIKAKGLQKLRWYCQMCEKQCRDENGFKCHCISPSHQRQMALFANSPGKFLDSFSQEFESEFVRLLSRRFGTKRVLANQVYKEIVADRKHLHMNATKWNTLTGFVQYLGKKGICHVEETERGWFIEWIDNSPAALARREAIMKKDRQITNDEEREKKLLREQVKLANLTKAPETEPNYTGLQRAEDDKPIKLELKPSLKMGMKLSSNKINLNKKSVFSSKQKIVKN</sequence>
<organism evidence="6 7">
    <name type="scientific">Smittium culicis</name>
    <dbReference type="NCBI Taxonomy" id="133412"/>
    <lineage>
        <taxon>Eukaryota</taxon>
        <taxon>Fungi</taxon>
        <taxon>Fungi incertae sedis</taxon>
        <taxon>Zoopagomycota</taxon>
        <taxon>Kickxellomycotina</taxon>
        <taxon>Harpellomycetes</taxon>
        <taxon>Harpellales</taxon>
        <taxon>Legeriomycetaceae</taxon>
        <taxon>Smittium</taxon>
    </lineage>
</organism>
<dbReference type="InterPro" id="IPR019447">
    <property type="entry name" value="DNA/RNA-bd_Kin17_WH-like_dom"/>
</dbReference>
<evidence type="ECO:0000256" key="4">
    <source>
        <dbReference type="ARBA" id="ARBA00022833"/>
    </source>
</evidence>
<dbReference type="InterPro" id="IPR056767">
    <property type="entry name" value="C2H2-Znf_KIN17"/>
</dbReference>
<dbReference type="GO" id="GO:0006260">
    <property type="term" value="P:DNA replication"/>
    <property type="evidence" value="ECO:0007669"/>
    <property type="project" value="TreeGrafter"/>
</dbReference>
<dbReference type="GO" id="GO:0005634">
    <property type="term" value="C:nucleus"/>
    <property type="evidence" value="ECO:0007669"/>
    <property type="project" value="TreeGrafter"/>
</dbReference>
<dbReference type="PANTHER" id="PTHR12805:SF0">
    <property type="entry name" value="DNA_RNA-BINDING PROTEIN KIN17"/>
    <property type="match status" value="1"/>
</dbReference>
<evidence type="ECO:0000313" key="7">
    <source>
        <dbReference type="Proteomes" id="UP000187283"/>
    </source>
</evidence>
<evidence type="ECO:0000256" key="3">
    <source>
        <dbReference type="ARBA" id="ARBA00022771"/>
    </source>
</evidence>
<dbReference type="InterPro" id="IPR036236">
    <property type="entry name" value="Znf_C2H2_sf"/>
</dbReference>
<dbReference type="Pfam" id="PF25095">
    <property type="entry name" value="C2H2-zf_KIN17"/>
    <property type="match status" value="1"/>
</dbReference>
<dbReference type="PANTHER" id="PTHR12805">
    <property type="entry name" value="KIN17 KIN, ANTIGENIC DETERMINANT OF RECA PROTEIN HOMOLOG"/>
    <property type="match status" value="1"/>
</dbReference>
<dbReference type="AlphaFoldDB" id="A0A1R1YI99"/>
<dbReference type="GO" id="GO:0003690">
    <property type="term" value="F:double-stranded DNA binding"/>
    <property type="evidence" value="ECO:0007669"/>
    <property type="project" value="TreeGrafter"/>
</dbReference>
<gene>
    <name evidence="6" type="ORF">AYI70_g30</name>
</gene>
<evidence type="ECO:0000256" key="2">
    <source>
        <dbReference type="ARBA" id="ARBA00022723"/>
    </source>
</evidence>
<evidence type="ECO:0000256" key="1">
    <source>
        <dbReference type="ARBA" id="ARBA00008517"/>
    </source>
</evidence>
<dbReference type="SMART" id="SM01253">
    <property type="entry name" value="Kin17_mid"/>
    <property type="match status" value="1"/>
</dbReference>
<dbReference type="Proteomes" id="UP000187283">
    <property type="component" value="Unassembled WGS sequence"/>
</dbReference>
<dbReference type="FunFam" id="1.10.10.2030:FF:000001">
    <property type="entry name" value="DNA/RNA-binding protein KIN17, putative"/>
    <property type="match status" value="1"/>
</dbReference>
<dbReference type="EMBL" id="LSSN01000002">
    <property type="protein sequence ID" value="OMJ26603.1"/>
    <property type="molecule type" value="Genomic_DNA"/>
</dbReference>
<dbReference type="Gene3D" id="1.10.10.2030">
    <property type="entry name" value="DNA/RNA-binding protein Kin17, conserved domain"/>
    <property type="match status" value="1"/>
</dbReference>
<dbReference type="Pfam" id="PF10357">
    <property type="entry name" value="WH_KIN17"/>
    <property type="match status" value="1"/>
</dbReference>
<comment type="similarity">
    <text evidence="1">Belongs to the KIN17 family.</text>
</comment>
<protein>
    <submittedName>
        <fullName evidence="6">DNA/RNA-binding protein KIN17</fullName>
    </submittedName>
</protein>
<keyword evidence="4" id="KW-0862">Zinc</keyword>
<dbReference type="InterPro" id="IPR037321">
    <property type="entry name" value="KIN17-like"/>
</dbReference>
<keyword evidence="2" id="KW-0479">Metal-binding</keyword>
<proteinExistence type="inferred from homology"/>
<name>A0A1R1YI99_9FUNG</name>
<evidence type="ECO:0000313" key="6">
    <source>
        <dbReference type="EMBL" id="OMJ26603.1"/>
    </source>
</evidence>
<keyword evidence="7" id="KW-1185">Reference proteome</keyword>
<accession>A0A1R1YI99</accession>
<reference evidence="6 7" key="1">
    <citation type="submission" date="2017-01" db="EMBL/GenBank/DDBJ databases">
        <authorList>
            <person name="Mah S.A."/>
            <person name="Swanson W.J."/>
            <person name="Moy G.W."/>
            <person name="Vacquier V.D."/>
        </authorList>
    </citation>
    <scope>NUCLEOTIDE SEQUENCE [LARGE SCALE GENOMIC DNA]</scope>
    <source>
        <strain evidence="6 7">GSMNP</strain>
    </source>
</reference>
<feature type="domain" description="DNA/RNA-binding protein Kin17 WH-like" evidence="5">
    <location>
        <begin position="52"/>
        <end position="178"/>
    </location>
</feature>